<keyword evidence="11" id="KW-1185">Reference proteome</keyword>
<dbReference type="InterPro" id="IPR036291">
    <property type="entry name" value="NAD(P)-bd_dom_sf"/>
</dbReference>
<evidence type="ECO:0000256" key="4">
    <source>
        <dbReference type="ARBA" id="ARBA00023002"/>
    </source>
</evidence>
<sequence length="387" mass="42394">MRAVHFGAGNIGRGFIGSLLAASGYEVVFVDVNEQIVRLLKERGAYRVIVAGERREEQWVRGVSALNSQTEREHVMEAIAAADLVTTAVGPHILPAIAPVIAAGLERRFTVHQQPLHVIACENMIGGTEALKTHVFAHLSAAGQQLADEHVGFLNCAVDRIVPNQTSDDPLAVTVEPFFEWAIETRNVIGAVPPIQGAHFVADLGPYIERKLFTVNTGHALAAYLGYQKQYETVQEAMKDSDIRTSVEQALGESGAVLVKKHGWNEEEHRSYIETTIGRFTNPSLSDDIVRVARSPIRKLGPNDRLIAPAVQYYTLFDSVPSGLVKGIAALLRFDEPSDAEAAALQQTIEQHGIEGALRQYAGLEHDHPLVVAVKEEYAQMKQMDSR</sequence>
<evidence type="ECO:0000256" key="1">
    <source>
        <dbReference type="ARBA" id="ARBA00006541"/>
    </source>
</evidence>
<feature type="domain" description="Mannitol dehydrogenase C-terminal" evidence="9">
    <location>
        <begin position="203"/>
        <end position="381"/>
    </location>
</feature>
<dbReference type="PROSITE" id="PS00974">
    <property type="entry name" value="MANNITOL_DHGENASE"/>
    <property type="match status" value="1"/>
</dbReference>
<dbReference type="RefSeq" id="WP_033019122.1">
    <property type="nucleotide sequence ID" value="NZ_JPYA02000003.1"/>
</dbReference>
<dbReference type="SUPFAM" id="SSF48179">
    <property type="entry name" value="6-phosphogluconate dehydrogenase C-terminal domain-like"/>
    <property type="match status" value="1"/>
</dbReference>
<name>A0ABU6BIS6_9BACL</name>
<dbReference type="PANTHER" id="PTHR30524:SF0">
    <property type="entry name" value="ALTRONATE OXIDOREDUCTASE-RELATED"/>
    <property type="match status" value="1"/>
</dbReference>
<dbReference type="SUPFAM" id="SSF51735">
    <property type="entry name" value="NAD(P)-binding Rossmann-fold domains"/>
    <property type="match status" value="1"/>
</dbReference>
<dbReference type="InterPro" id="IPR023027">
    <property type="entry name" value="Mannitol_DH_CS"/>
</dbReference>
<dbReference type="NCBIfam" id="NF002647">
    <property type="entry name" value="PRK02318.1-3"/>
    <property type="match status" value="1"/>
</dbReference>
<comment type="catalytic activity">
    <reaction evidence="6 7">
        <text>D-mannitol 1-phosphate + NAD(+) = beta-D-fructose 6-phosphate + NADH + H(+)</text>
        <dbReference type="Rhea" id="RHEA:19661"/>
        <dbReference type="ChEBI" id="CHEBI:15378"/>
        <dbReference type="ChEBI" id="CHEBI:57540"/>
        <dbReference type="ChEBI" id="CHEBI:57634"/>
        <dbReference type="ChEBI" id="CHEBI:57945"/>
        <dbReference type="ChEBI" id="CHEBI:61381"/>
        <dbReference type="EC" id="1.1.1.17"/>
    </reaction>
</comment>
<protein>
    <recommendedName>
        <fullName evidence="3 7">Mannitol-1-phosphate 5-dehydrogenase</fullName>
        <ecNumber evidence="2 7">1.1.1.17</ecNumber>
    </recommendedName>
</protein>
<accession>A0ABU6BIS6</accession>
<dbReference type="Gene3D" id="3.40.50.720">
    <property type="entry name" value="NAD(P)-binding Rossmann-like Domain"/>
    <property type="match status" value="1"/>
</dbReference>
<evidence type="ECO:0000256" key="2">
    <source>
        <dbReference type="ARBA" id="ARBA00012939"/>
    </source>
</evidence>
<organism evidence="10 11">
    <name type="scientific">Geobacillus icigianus</name>
    <dbReference type="NCBI Taxonomy" id="1430331"/>
    <lineage>
        <taxon>Bacteria</taxon>
        <taxon>Bacillati</taxon>
        <taxon>Bacillota</taxon>
        <taxon>Bacilli</taxon>
        <taxon>Bacillales</taxon>
        <taxon>Anoxybacillaceae</taxon>
        <taxon>Geobacillus</taxon>
    </lineage>
</organism>
<dbReference type="NCBIfam" id="NF002652">
    <property type="entry name" value="PRK02318.2-5"/>
    <property type="match status" value="1"/>
</dbReference>
<dbReference type="InterPro" id="IPR013328">
    <property type="entry name" value="6PGD_dom2"/>
</dbReference>
<evidence type="ECO:0000256" key="6">
    <source>
        <dbReference type="ARBA" id="ARBA00048615"/>
    </source>
</evidence>
<dbReference type="EC" id="1.1.1.17" evidence="2 7"/>
<dbReference type="InterPro" id="IPR000669">
    <property type="entry name" value="Mannitol_DH"/>
</dbReference>
<feature type="domain" description="Mannitol dehydrogenase N-terminal" evidence="8">
    <location>
        <begin position="1"/>
        <end position="196"/>
    </location>
</feature>
<keyword evidence="5 7" id="KW-0520">NAD</keyword>
<dbReference type="InterPro" id="IPR013118">
    <property type="entry name" value="Mannitol_DH_C"/>
</dbReference>
<proteinExistence type="inferred from homology"/>
<dbReference type="Pfam" id="PF01232">
    <property type="entry name" value="Mannitol_dh"/>
    <property type="match status" value="1"/>
</dbReference>
<keyword evidence="4 7" id="KW-0560">Oxidoreductase</keyword>
<evidence type="ECO:0000259" key="8">
    <source>
        <dbReference type="Pfam" id="PF01232"/>
    </source>
</evidence>
<dbReference type="Pfam" id="PF08125">
    <property type="entry name" value="Mannitol_dh_C"/>
    <property type="match status" value="1"/>
</dbReference>
<dbReference type="GO" id="GO:0008926">
    <property type="term" value="F:mannitol-1-phosphate 5-dehydrogenase activity"/>
    <property type="evidence" value="ECO:0007669"/>
    <property type="project" value="UniProtKB-EC"/>
</dbReference>
<dbReference type="InterPro" id="IPR023028">
    <property type="entry name" value="Mannitol_1_phos_5_DH"/>
</dbReference>
<feature type="binding site" evidence="7">
    <location>
        <begin position="3"/>
        <end position="14"/>
    </location>
    <ligand>
        <name>NAD(+)</name>
        <dbReference type="ChEBI" id="CHEBI:57540"/>
    </ligand>
</feature>
<dbReference type="PRINTS" id="PR00084">
    <property type="entry name" value="MTLDHDRGNASE"/>
</dbReference>
<dbReference type="HAMAP" id="MF_00196">
    <property type="entry name" value="Mannitol_dehydrog"/>
    <property type="match status" value="1"/>
</dbReference>
<dbReference type="Proteomes" id="UP000029267">
    <property type="component" value="Unassembled WGS sequence"/>
</dbReference>
<comment type="similarity">
    <text evidence="1 7">Belongs to the mannitol dehydrogenase family.</text>
</comment>
<evidence type="ECO:0000256" key="7">
    <source>
        <dbReference type="HAMAP-Rule" id="MF_00196"/>
    </source>
</evidence>
<evidence type="ECO:0000313" key="10">
    <source>
        <dbReference type="EMBL" id="MEB3751757.1"/>
    </source>
</evidence>
<dbReference type="PANTHER" id="PTHR30524">
    <property type="entry name" value="MANNITOL-1-PHOSPHATE 5-DEHYDROGENASE"/>
    <property type="match status" value="1"/>
</dbReference>
<evidence type="ECO:0000259" key="9">
    <source>
        <dbReference type="Pfam" id="PF08125"/>
    </source>
</evidence>
<reference evidence="10 11" key="1">
    <citation type="journal article" date="2014" name="Genome Announc.">
        <title>Draft Genome Sequence of Geobacillus icigianus Strain G1w1T Isolated from Hot Springs in the Valley of Geysers, Kamchatka (Russian Federation).</title>
        <authorList>
            <person name="Bryanskaya A.V."/>
            <person name="Rozanov A.S."/>
            <person name="Logacheva M.D."/>
            <person name="Kotenko A.V."/>
            <person name="Peltek S.E."/>
        </authorList>
    </citation>
    <scope>NUCLEOTIDE SEQUENCE [LARGE SCALE GENOMIC DNA]</scope>
    <source>
        <strain evidence="10 11">G1w1</strain>
    </source>
</reference>
<dbReference type="NCBIfam" id="NF002649">
    <property type="entry name" value="PRK02318.2-1"/>
    <property type="match status" value="1"/>
</dbReference>
<dbReference type="Gene3D" id="1.10.1040.10">
    <property type="entry name" value="N-(1-d-carboxylethyl)-l-norvaline Dehydrogenase, domain 2"/>
    <property type="match status" value="1"/>
</dbReference>
<dbReference type="EMBL" id="JPYA02000003">
    <property type="protein sequence ID" value="MEB3751757.1"/>
    <property type="molecule type" value="Genomic_DNA"/>
</dbReference>
<dbReference type="NCBIfam" id="NF002646">
    <property type="entry name" value="PRK02318.1-2"/>
    <property type="match status" value="1"/>
</dbReference>
<gene>
    <name evidence="7" type="primary">mtlD</name>
    <name evidence="10" type="ORF">EP10_002612</name>
</gene>
<dbReference type="InterPro" id="IPR013131">
    <property type="entry name" value="Mannitol_DH_N"/>
</dbReference>
<dbReference type="InterPro" id="IPR008927">
    <property type="entry name" value="6-PGluconate_DH-like_C_sf"/>
</dbReference>
<evidence type="ECO:0000256" key="3">
    <source>
        <dbReference type="ARBA" id="ARBA00016219"/>
    </source>
</evidence>
<evidence type="ECO:0000256" key="5">
    <source>
        <dbReference type="ARBA" id="ARBA00023027"/>
    </source>
</evidence>
<comment type="caution">
    <text evidence="10">The sequence shown here is derived from an EMBL/GenBank/DDBJ whole genome shotgun (WGS) entry which is preliminary data.</text>
</comment>
<evidence type="ECO:0000313" key="11">
    <source>
        <dbReference type="Proteomes" id="UP000029267"/>
    </source>
</evidence>